<keyword evidence="2" id="KW-1185">Reference proteome</keyword>
<reference evidence="1 2" key="1">
    <citation type="journal article" date="2006" name="Science">
        <title>The genome of black cottonwood, Populus trichocarpa (Torr. &amp; Gray).</title>
        <authorList>
            <person name="Tuskan G.A."/>
            <person name="Difazio S."/>
            <person name="Jansson S."/>
            <person name="Bohlmann J."/>
            <person name="Grigoriev I."/>
            <person name="Hellsten U."/>
            <person name="Putnam N."/>
            <person name="Ralph S."/>
            <person name="Rombauts S."/>
            <person name="Salamov A."/>
            <person name="Schein J."/>
            <person name="Sterck L."/>
            <person name="Aerts A."/>
            <person name="Bhalerao R.R."/>
            <person name="Bhalerao R.P."/>
            <person name="Blaudez D."/>
            <person name="Boerjan W."/>
            <person name="Brun A."/>
            <person name="Brunner A."/>
            <person name="Busov V."/>
            <person name="Campbell M."/>
            <person name="Carlson J."/>
            <person name="Chalot M."/>
            <person name="Chapman J."/>
            <person name="Chen G.L."/>
            <person name="Cooper D."/>
            <person name="Coutinho P.M."/>
            <person name="Couturier J."/>
            <person name="Covert S."/>
            <person name="Cronk Q."/>
            <person name="Cunningham R."/>
            <person name="Davis J."/>
            <person name="Degroeve S."/>
            <person name="Dejardin A."/>
            <person name="Depamphilis C."/>
            <person name="Detter J."/>
            <person name="Dirks B."/>
            <person name="Dubchak I."/>
            <person name="Duplessis S."/>
            <person name="Ehlting J."/>
            <person name="Ellis B."/>
            <person name="Gendler K."/>
            <person name="Goodstein D."/>
            <person name="Gribskov M."/>
            <person name="Grimwood J."/>
            <person name="Groover A."/>
            <person name="Gunter L."/>
            <person name="Hamberger B."/>
            <person name="Heinze B."/>
            <person name="Helariutta Y."/>
            <person name="Henrissat B."/>
            <person name="Holligan D."/>
            <person name="Holt R."/>
            <person name="Huang W."/>
            <person name="Islam-Faridi N."/>
            <person name="Jones S."/>
            <person name="Jones-Rhoades M."/>
            <person name="Jorgensen R."/>
            <person name="Joshi C."/>
            <person name="Kangasjarvi J."/>
            <person name="Karlsson J."/>
            <person name="Kelleher C."/>
            <person name="Kirkpatrick R."/>
            <person name="Kirst M."/>
            <person name="Kohler A."/>
            <person name="Kalluri U."/>
            <person name="Larimer F."/>
            <person name="Leebens-Mack J."/>
            <person name="Leple J.C."/>
            <person name="Locascio P."/>
            <person name="Lou Y."/>
            <person name="Lucas S."/>
            <person name="Martin F."/>
            <person name="Montanini B."/>
            <person name="Napoli C."/>
            <person name="Nelson D.R."/>
            <person name="Nelson C."/>
            <person name="Nieminen K."/>
            <person name="Nilsson O."/>
            <person name="Pereda V."/>
            <person name="Peter G."/>
            <person name="Philippe R."/>
            <person name="Pilate G."/>
            <person name="Poliakov A."/>
            <person name="Razumovskaya J."/>
            <person name="Richardson P."/>
            <person name="Rinaldi C."/>
            <person name="Ritland K."/>
            <person name="Rouze P."/>
            <person name="Ryaboy D."/>
            <person name="Schmutz J."/>
            <person name="Schrader J."/>
            <person name="Segerman B."/>
            <person name="Shin H."/>
            <person name="Siddiqui A."/>
            <person name="Sterky F."/>
            <person name="Terry A."/>
            <person name="Tsai C.J."/>
            <person name="Uberbacher E."/>
            <person name="Unneberg P."/>
            <person name="Vahala J."/>
            <person name="Wall K."/>
            <person name="Wessler S."/>
            <person name="Yang G."/>
            <person name="Yin T."/>
            <person name="Douglas C."/>
            <person name="Marra M."/>
            <person name="Sandberg G."/>
            <person name="Van de Peer Y."/>
            <person name="Rokhsar D."/>
        </authorList>
    </citation>
    <scope>NUCLEOTIDE SEQUENCE [LARGE SCALE GENOMIC DNA]</scope>
    <source>
        <strain evidence="2">cv. Nisqually</strain>
        <strain evidence="1">Nisqually-1</strain>
    </source>
</reference>
<name>A0A3N7FXB6_POPTR</name>
<evidence type="ECO:0000313" key="2">
    <source>
        <dbReference type="Proteomes" id="UP000006729"/>
    </source>
</evidence>
<dbReference type="InParanoid" id="A0A3N7FXB6"/>
<reference evidence="1" key="2">
    <citation type="submission" date="2017-07" db="EMBL/GenBank/DDBJ databases">
        <title>WGS assembly of Populus trichocarpa.</title>
        <authorList>
            <person name="Tuskan G."/>
            <person name="Difazio S."/>
            <person name="Jansson S."/>
            <person name="Bohlmann J."/>
            <person name="Grigoriev I."/>
            <person name="Hellsten U."/>
            <person name="Putnam N."/>
            <person name="Ralph S."/>
            <person name="Rombauts S."/>
            <person name="Salamov A."/>
            <person name="Schein J."/>
            <person name="Sterck L."/>
            <person name="Aerts A."/>
            <person name="Bhalerao R."/>
            <person name="Bhalerao R."/>
            <person name="Blaudez D."/>
            <person name="Boerjan W."/>
            <person name="Brun A."/>
            <person name="Brunner A."/>
            <person name="Busov V."/>
            <person name="Campbell M."/>
            <person name="Carlson J."/>
            <person name="Chalot M."/>
            <person name="Chapman J."/>
            <person name="Chen G."/>
            <person name="Cooper D."/>
            <person name="Coutinho P."/>
            <person name="Couturier J."/>
            <person name="Covert S."/>
            <person name="Cronk Q."/>
            <person name="Cunningham R."/>
            <person name="Davis J."/>
            <person name="Degroeve S."/>
            <person name="Dejardin A."/>
            <person name="Depamphilis C."/>
            <person name="Detter J."/>
            <person name="Dirks B."/>
            <person name="Dubchak I."/>
            <person name="Duplessis S."/>
            <person name="Ehlting J."/>
            <person name="Ellis B."/>
            <person name="Gendler K."/>
            <person name="Goodstein D."/>
            <person name="Gribskov M."/>
            <person name="Grimwood J."/>
            <person name="Groover A."/>
            <person name="Gunter L."/>
            <person name="Hamberger B."/>
            <person name="Heinze B."/>
            <person name="Helariutta Y."/>
            <person name="Henrissat B."/>
            <person name="Holligan D."/>
            <person name="Holt R."/>
            <person name="Huang W."/>
            <person name="Islam-Faridi N."/>
            <person name="Jones S."/>
            <person name="Jones-Rhoades M."/>
            <person name="Jorgensen R."/>
            <person name="Joshi C."/>
            <person name="Kangasjarvi J."/>
            <person name="Karlsson J."/>
            <person name="Kelleher C."/>
            <person name="Kirkpatrick R."/>
            <person name="Kirst M."/>
            <person name="Kohler A."/>
            <person name="Kalluri U."/>
            <person name="Larimer F."/>
            <person name="Leebens-Mack J."/>
            <person name="Leple J."/>
            <person name="Locascio P."/>
            <person name="Lou Y."/>
            <person name="Lucas S."/>
            <person name="Martin F."/>
            <person name="Montanini B."/>
            <person name="Napoli C."/>
            <person name="Nelson D."/>
            <person name="Nelson C."/>
            <person name="Nieminen K."/>
            <person name="Nilsson O."/>
            <person name="Pereda V."/>
            <person name="Peter G."/>
            <person name="Philippe R."/>
            <person name="Pilate G."/>
            <person name="Poliakov A."/>
            <person name="Razumovskaya J."/>
            <person name="Richardson P."/>
            <person name="Rinaldi C."/>
            <person name="Ritland K."/>
            <person name="Rouze P."/>
            <person name="Ryaboy D."/>
            <person name="Schmutz J."/>
            <person name="Schrader J."/>
            <person name="Segerman B."/>
            <person name="Shin H."/>
            <person name="Siddiqui A."/>
            <person name="Sterky F."/>
            <person name="Terry A."/>
            <person name="Tsai C."/>
            <person name="Uberbacher E."/>
            <person name="Unneberg P."/>
            <person name="Vahala J."/>
            <person name="Wall K."/>
            <person name="Wessler S."/>
            <person name="Yang G."/>
            <person name="Yin T."/>
            <person name="Douglas C."/>
            <person name="Marra M."/>
            <person name="Sandberg G."/>
            <person name="Van De Peer Y."/>
            <person name="Rokhsar D."/>
        </authorList>
    </citation>
    <scope>NUCLEOTIDE SEQUENCE</scope>
    <source>
        <strain evidence="1">Nisqually-1</strain>
    </source>
</reference>
<gene>
    <name evidence="1" type="ORF">POPTR_013G081650</name>
</gene>
<accession>A0A3N7FXB6</accession>
<sequence length="88" mass="10264">MWKGKHKPTLQSMKIKPKERRTLFRTPILYTIPRFESRGKQSLTHHKRKEPRSPWFRSEVKGDRIVIPVVPTGSAIFAPSSDRPVIES</sequence>
<organism evidence="1 2">
    <name type="scientific">Populus trichocarpa</name>
    <name type="common">Western balsam poplar</name>
    <name type="synonym">Populus balsamifera subsp. trichocarpa</name>
    <dbReference type="NCBI Taxonomy" id="3694"/>
    <lineage>
        <taxon>Eukaryota</taxon>
        <taxon>Viridiplantae</taxon>
        <taxon>Streptophyta</taxon>
        <taxon>Embryophyta</taxon>
        <taxon>Tracheophyta</taxon>
        <taxon>Spermatophyta</taxon>
        <taxon>Magnoliopsida</taxon>
        <taxon>eudicotyledons</taxon>
        <taxon>Gunneridae</taxon>
        <taxon>Pentapetalae</taxon>
        <taxon>rosids</taxon>
        <taxon>fabids</taxon>
        <taxon>Malpighiales</taxon>
        <taxon>Salicaceae</taxon>
        <taxon>Saliceae</taxon>
        <taxon>Populus</taxon>
    </lineage>
</organism>
<dbReference type="Proteomes" id="UP000006729">
    <property type="component" value="Chromosome 13"/>
</dbReference>
<dbReference type="AlphaFoldDB" id="A0A3N7FXB6"/>
<dbReference type="EMBL" id="CM009302">
    <property type="protein sequence ID" value="RQO99152.1"/>
    <property type="molecule type" value="Genomic_DNA"/>
</dbReference>
<proteinExistence type="predicted"/>
<evidence type="ECO:0000313" key="1">
    <source>
        <dbReference type="EMBL" id="RQO99152.1"/>
    </source>
</evidence>
<protein>
    <submittedName>
        <fullName evidence="1">Uncharacterized protein</fullName>
    </submittedName>
</protein>
<dbReference type="EMBL" id="CM009302">
    <property type="protein sequence ID" value="RQO99153.1"/>
    <property type="molecule type" value="Genomic_DNA"/>
</dbReference>